<feature type="domain" description="Acyltransferase 3" evidence="4">
    <location>
        <begin position="14"/>
        <end position="329"/>
    </location>
</feature>
<evidence type="ECO:0000313" key="6">
    <source>
        <dbReference type="Proteomes" id="UP000188613"/>
    </source>
</evidence>
<feature type="transmembrane region" description="Helical" evidence="3">
    <location>
        <begin position="165"/>
        <end position="182"/>
    </location>
</feature>
<name>A0A1V2A716_9BACI</name>
<comment type="subcellular location">
    <subcellularLocation>
        <location evidence="1">Membrane</location>
    </subcellularLocation>
</comment>
<feature type="transmembrane region" description="Helical" evidence="3">
    <location>
        <begin position="217"/>
        <end position="236"/>
    </location>
</feature>
<reference evidence="5 6" key="1">
    <citation type="submission" date="2016-12" db="EMBL/GenBank/DDBJ databases">
        <title>Domibacillus sp. SAB 38T whole genome sequencing.</title>
        <authorList>
            <person name="Verma A."/>
            <person name="Ojha A.K."/>
            <person name="Krishnamurthi S."/>
        </authorList>
    </citation>
    <scope>NUCLEOTIDE SEQUENCE [LARGE SCALE GENOMIC DNA]</scope>
    <source>
        <strain evidence="5 6">SAB 38</strain>
    </source>
</reference>
<feature type="transmembrane region" description="Helical" evidence="3">
    <location>
        <begin position="242"/>
        <end position="264"/>
    </location>
</feature>
<dbReference type="GO" id="GO:0000271">
    <property type="term" value="P:polysaccharide biosynthetic process"/>
    <property type="evidence" value="ECO:0007669"/>
    <property type="project" value="TreeGrafter"/>
</dbReference>
<keyword evidence="6" id="KW-1185">Reference proteome</keyword>
<keyword evidence="3" id="KW-0472">Membrane</keyword>
<dbReference type="STRING" id="1714355.BTO28_11515"/>
<comment type="caution">
    <text evidence="5">The sequence shown here is derived from an EMBL/GenBank/DDBJ whole genome shotgun (WGS) entry which is preliminary data.</text>
</comment>
<sequence length="369" mass="43264">MSVRKKLVLIQFSRAFVPLIVMLFHTTESMYSYFKYNFLGLSFLPISGGVNYFFALTGFMMYYIYRESIGKANQLTYFLLNRFIRIYPLYWILTIAFLTVYLLFPNQFWSGVDTNIEAYISSILLLPNSSETDPFLIVAWSLVHTVFFYFIFSLLFFFKINISKWILSIWGVLSIVFYTGLIDIDHYIIRFLFNFYNIIFLTGIVCAHFITCHRINFKWSITLSVIGFLGFPFTWLNYFYEFIHIDFDFSTGLSSALLILGLASIDLQKDIKIPKVFNYLGNAAFSIYLSHNVVLDISTELYSRLTIYDELGGWLTMTILMILMLIIGCFTHSFIEKPLIKRMKKIVFKRNMDMPKMVPKENKSSINIS</sequence>
<proteinExistence type="inferred from homology"/>
<dbReference type="PANTHER" id="PTHR23028:SF53">
    <property type="entry name" value="ACYL_TRANSF_3 DOMAIN-CONTAINING PROTEIN"/>
    <property type="match status" value="1"/>
</dbReference>
<evidence type="ECO:0000256" key="2">
    <source>
        <dbReference type="ARBA" id="ARBA00007400"/>
    </source>
</evidence>
<dbReference type="OrthoDB" id="290051at2"/>
<feature type="transmembrane region" description="Helical" evidence="3">
    <location>
        <begin position="86"/>
        <end position="104"/>
    </location>
</feature>
<evidence type="ECO:0000313" key="5">
    <source>
        <dbReference type="EMBL" id="OMP66662.1"/>
    </source>
</evidence>
<evidence type="ECO:0000256" key="3">
    <source>
        <dbReference type="SAM" id="Phobius"/>
    </source>
</evidence>
<feature type="transmembrane region" description="Helical" evidence="3">
    <location>
        <begin position="135"/>
        <end position="158"/>
    </location>
</feature>
<dbReference type="InterPro" id="IPR002656">
    <property type="entry name" value="Acyl_transf_3_dom"/>
</dbReference>
<feature type="transmembrane region" description="Helical" evidence="3">
    <location>
        <begin position="7"/>
        <end position="26"/>
    </location>
</feature>
<dbReference type="AlphaFoldDB" id="A0A1V2A716"/>
<dbReference type="Pfam" id="PF01757">
    <property type="entry name" value="Acyl_transf_3"/>
    <property type="match status" value="1"/>
</dbReference>
<feature type="transmembrane region" description="Helical" evidence="3">
    <location>
        <begin position="314"/>
        <end position="335"/>
    </location>
</feature>
<evidence type="ECO:0000256" key="1">
    <source>
        <dbReference type="ARBA" id="ARBA00004370"/>
    </source>
</evidence>
<gene>
    <name evidence="5" type="ORF">BTO28_11515</name>
</gene>
<evidence type="ECO:0000259" key="4">
    <source>
        <dbReference type="Pfam" id="PF01757"/>
    </source>
</evidence>
<keyword evidence="3" id="KW-1133">Transmembrane helix</keyword>
<dbReference type="PANTHER" id="PTHR23028">
    <property type="entry name" value="ACETYLTRANSFERASE"/>
    <property type="match status" value="1"/>
</dbReference>
<accession>A0A1V2A716</accession>
<dbReference type="Proteomes" id="UP000188613">
    <property type="component" value="Unassembled WGS sequence"/>
</dbReference>
<organism evidence="5 6">
    <name type="scientific">Domibacillus epiphyticus</name>
    <dbReference type="NCBI Taxonomy" id="1714355"/>
    <lineage>
        <taxon>Bacteria</taxon>
        <taxon>Bacillati</taxon>
        <taxon>Bacillota</taxon>
        <taxon>Bacilli</taxon>
        <taxon>Bacillales</taxon>
        <taxon>Bacillaceae</taxon>
        <taxon>Domibacillus</taxon>
    </lineage>
</organism>
<dbReference type="RefSeq" id="WP_076766379.1">
    <property type="nucleotide sequence ID" value="NZ_MSFI01000019.1"/>
</dbReference>
<dbReference type="InterPro" id="IPR050879">
    <property type="entry name" value="Acyltransferase_3"/>
</dbReference>
<comment type="similarity">
    <text evidence="2">Belongs to the acyltransferase 3 family.</text>
</comment>
<feature type="transmembrane region" description="Helical" evidence="3">
    <location>
        <begin position="276"/>
        <end position="294"/>
    </location>
</feature>
<protein>
    <recommendedName>
        <fullName evidence="4">Acyltransferase 3 domain-containing protein</fullName>
    </recommendedName>
</protein>
<keyword evidence="3" id="KW-0812">Transmembrane</keyword>
<feature type="transmembrane region" description="Helical" evidence="3">
    <location>
        <begin position="38"/>
        <end position="65"/>
    </location>
</feature>
<feature type="transmembrane region" description="Helical" evidence="3">
    <location>
        <begin position="188"/>
        <end position="210"/>
    </location>
</feature>
<dbReference type="GO" id="GO:0016747">
    <property type="term" value="F:acyltransferase activity, transferring groups other than amino-acyl groups"/>
    <property type="evidence" value="ECO:0007669"/>
    <property type="project" value="InterPro"/>
</dbReference>
<dbReference type="GO" id="GO:0016020">
    <property type="term" value="C:membrane"/>
    <property type="evidence" value="ECO:0007669"/>
    <property type="project" value="TreeGrafter"/>
</dbReference>
<dbReference type="EMBL" id="MSFI01000019">
    <property type="protein sequence ID" value="OMP66662.1"/>
    <property type="molecule type" value="Genomic_DNA"/>
</dbReference>